<evidence type="ECO:0000256" key="1">
    <source>
        <dbReference type="SAM" id="Phobius"/>
    </source>
</evidence>
<dbReference type="Proteomes" id="UP001549031">
    <property type="component" value="Unassembled WGS sequence"/>
</dbReference>
<sequence length="420" mass="45619">MAGSARHALWSNFWALPSLMILGTVLFTVGLLILDGQGASAWVGEWGWPLSIPGKTALELASGLVTVHTAFATLYFSITLLVLTLASSNLGVRLIDRWIGDRKIRFTLGLLLALLSSALIVLSSVDSEGPPERVPRLTLAVLTVATILALAWMTRALNHLGRTVHIDTSIAQLGRNAARSLSRNRHAEPPNLDLQGSIPIRAAETGYIDEIKCDKILDEACARGAAVRLLRGTGDFMMEGEEIGTVMGYASSDWVTPHIIAASYRNDTRGPVFEANLLVEIASRALSPAVNDFYTALACCDRLASMFAVALNVSHTPQWLTDKNAMPRLELPTEKVTQFMDGPMKAFRQTAAPYPAVIIHMIKLMARLPCSSESEREVVEFLWSHTQAMAEHGASQAQTDADRADIRAALESARHLLTAS</sequence>
<evidence type="ECO:0000313" key="2">
    <source>
        <dbReference type="EMBL" id="MET3588702.1"/>
    </source>
</evidence>
<feature type="transmembrane region" description="Helical" evidence="1">
    <location>
        <begin position="137"/>
        <end position="154"/>
    </location>
</feature>
<feature type="transmembrane region" description="Helical" evidence="1">
    <location>
        <begin position="12"/>
        <end position="34"/>
    </location>
</feature>
<name>A0ABV2HDS8_9HYPH</name>
<protein>
    <submittedName>
        <fullName evidence="2">Membrane protein</fullName>
    </submittedName>
</protein>
<comment type="caution">
    <text evidence="2">The sequence shown here is derived from an EMBL/GenBank/DDBJ whole genome shotgun (WGS) entry which is preliminary data.</text>
</comment>
<keyword evidence="1" id="KW-0472">Membrane</keyword>
<accession>A0ABV2HDS8</accession>
<gene>
    <name evidence="2" type="ORF">ABID21_004840</name>
</gene>
<feature type="transmembrane region" description="Helical" evidence="1">
    <location>
        <begin position="104"/>
        <end position="125"/>
    </location>
</feature>
<keyword evidence="1" id="KW-0812">Transmembrane</keyword>
<proteinExistence type="predicted"/>
<dbReference type="EMBL" id="JBEPLJ010000030">
    <property type="protein sequence ID" value="MET3588702.1"/>
    <property type="molecule type" value="Genomic_DNA"/>
</dbReference>
<feature type="transmembrane region" description="Helical" evidence="1">
    <location>
        <begin position="70"/>
        <end position="92"/>
    </location>
</feature>
<keyword evidence="3" id="KW-1185">Reference proteome</keyword>
<evidence type="ECO:0000313" key="3">
    <source>
        <dbReference type="Proteomes" id="UP001549031"/>
    </source>
</evidence>
<organism evidence="2 3">
    <name type="scientific">Pseudorhizobium tarimense</name>
    <dbReference type="NCBI Taxonomy" id="1079109"/>
    <lineage>
        <taxon>Bacteria</taxon>
        <taxon>Pseudomonadati</taxon>
        <taxon>Pseudomonadota</taxon>
        <taxon>Alphaproteobacteria</taxon>
        <taxon>Hyphomicrobiales</taxon>
        <taxon>Rhizobiaceae</taxon>
        <taxon>Rhizobium/Agrobacterium group</taxon>
        <taxon>Pseudorhizobium</taxon>
    </lineage>
</organism>
<reference evidence="2 3" key="1">
    <citation type="submission" date="2024-06" db="EMBL/GenBank/DDBJ databases">
        <title>Genomic Encyclopedia of Type Strains, Phase IV (KMG-IV): sequencing the most valuable type-strain genomes for metagenomic binning, comparative biology and taxonomic classification.</title>
        <authorList>
            <person name="Goeker M."/>
        </authorList>
    </citation>
    <scope>NUCLEOTIDE SEQUENCE [LARGE SCALE GENOMIC DNA]</scope>
    <source>
        <strain evidence="2 3">DSM 105042</strain>
    </source>
</reference>
<dbReference type="RefSeq" id="WP_247245688.1">
    <property type="nucleotide sequence ID" value="NZ_JALJRA010000018.1"/>
</dbReference>
<keyword evidence="1" id="KW-1133">Transmembrane helix</keyword>
<dbReference type="InterPro" id="IPR018723">
    <property type="entry name" value="DUF2254_membrane"/>
</dbReference>
<dbReference type="Pfam" id="PF10011">
    <property type="entry name" value="DUF2254"/>
    <property type="match status" value="1"/>
</dbReference>